<dbReference type="InterPro" id="IPR029069">
    <property type="entry name" value="HotDog_dom_sf"/>
</dbReference>
<accession>A0ABW4P0V0</accession>
<dbReference type="SUPFAM" id="SSF54637">
    <property type="entry name" value="Thioesterase/thiol ester dehydrase-isomerase"/>
    <property type="match status" value="1"/>
</dbReference>
<dbReference type="InterPro" id="IPR002539">
    <property type="entry name" value="MaoC-like_dom"/>
</dbReference>
<dbReference type="RefSeq" id="WP_378484287.1">
    <property type="nucleotide sequence ID" value="NZ_JBHUFB010000008.1"/>
</dbReference>
<dbReference type="PANTHER" id="PTHR43664:SF1">
    <property type="entry name" value="BETA-METHYLMALYL-COA DEHYDRATASE"/>
    <property type="match status" value="1"/>
</dbReference>
<evidence type="ECO:0000313" key="4">
    <source>
        <dbReference type="Proteomes" id="UP001597286"/>
    </source>
</evidence>
<feature type="domain" description="MaoC-like" evidence="2">
    <location>
        <begin position="17"/>
        <end position="114"/>
    </location>
</feature>
<proteinExistence type="inferred from homology"/>
<dbReference type="PANTHER" id="PTHR43664">
    <property type="entry name" value="MONOAMINE OXIDASE-RELATED"/>
    <property type="match status" value="1"/>
</dbReference>
<protein>
    <submittedName>
        <fullName evidence="3">MaoC/PaaZ C-terminal domain-containing protein</fullName>
    </submittedName>
</protein>
<dbReference type="Pfam" id="PF01575">
    <property type="entry name" value="MaoC_dehydratas"/>
    <property type="match status" value="1"/>
</dbReference>
<evidence type="ECO:0000256" key="1">
    <source>
        <dbReference type="ARBA" id="ARBA00005254"/>
    </source>
</evidence>
<evidence type="ECO:0000259" key="2">
    <source>
        <dbReference type="Pfam" id="PF01575"/>
    </source>
</evidence>
<comment type="similarity">
    <text evidence="1">Belongs to the enoyl-CoA hydratase/isomerase family.</text>
</comment>
<comment type="caution">
    <text evidence="3">The sequence shown here is derived from an EMBL/GenBank/DDBJ whole genome shotgun (WGS) entry which is preliminary data.</text>
</comment>
<sequence length="153" mass="16733">MSDETLTTIRYADDLTIGEVIELGEYTIDEDELVAFAQQWDPQGFHVDREVAANGWFGGLIASGIHSIAVLQRLSVLNAYGTMAVIAGRNVRDVRFLRPVRPGDLLVGSMRVDDVVLDDRGRGLVTFAQTLAGADGTPFVSQVAEVFVRRRPA</sequence>
<reference evidence="4" key="1">
    <citation type="journal article" date="2019" name="Int. J. Syst. Evol. Microbiol.">
        <title>The Global Catalogue of Microorganisms (GCM) 10K type strain sequencing project: providing services to taxonomists for standard genome sequencing and annotation.</title>
        <authorList>
            <consortium name="The Broad Institute Genomics Platform"/>
            <consortium name="The Broad Institute Genome Sequencing Center for Infectious Disease"/>
            <person name="Wu L."/>
            <person name="Ma J."/>
        </authorList>
    </citation>
    <scope>NUCLEOTIDE SEQUENCE [LARGE SCALE GENOMIC DNA]</scope>
    <source>
        <strain evidence="4">DT72</strain>
    </source>
</reference>
<dbReference type="Gene3D" id="3.10.129.10">
    <property type="entry name" value="Hotdog Thioesterase"/>
    <property type="match status" value="1"/>
</dbReference>
<keyword evidence="4" id="KW-1185">Reference proteome</keyword>
<gene>
    <name evidence="3" type="ORF">ACFSJG_05910</name>
</gene>
<evidence type="ECO:0000313" key="3">
    <source>
        <dbReference type="EMBL" id="MFD1811743.1"/>
    </source>
</evidence>
<dbReference type="EMBL" id="JBHUFB010000008">
    <property type="protein sequence ID" value="MFD1811743.1"/>
    <property type="molecule type" value="Genomic_DNA"/>
</dbReference>
<dbReference type="InterPro" id="IPR052342">
    <property type="entry name" value="MCH/BMMD"/>
</dbReference>
<name>A0ABW4P0V0_9NOCA</name>
<organism evidence="3 4">
    <name type="scientific">Rhodococcus gannanensis</name>
    <dbReference type="NCBI Taxonomy" id="1960308"/>
    <lineage>
        <taxon>Bacteria</taxon>
        <taxon>Bacillati</taxon>
        <taxon>Actinomycetota</taxon>
        <taxon>Actinomycetes</taxon>
        <taxon>Mycobacteriales</taxon>
        <taxon>Nocardiaceae</taxon>
        <taxon>Rhodococcus</taxon>
    </lineage>
</organism>
<dbReference type="Proteomes" id="UP001597286">
    <property type="component" value="Unassembled WGS sequence"/>
</dbReference>